<proteinExistence type="predicted"/>
<evidence type="ECO:0000313" key="3">
    <source>
        <dbReference type="EMBL" id="TEA01577.1"/>
    </source>
</evidence>
<evidence type="ECO:0000313" key="5">
    <source>
        <dbReference type="Proteomes" id="UP000295685"/>
    </source>
</evidence>
<name>A0A4R8SJK1_9MYCO</name>
<dbReference type="EMBL" id="PECK01000002">
    <property type="protein sequence ID" value="TDZ97347.1"/>
    <property type="molecule type" value="Genomic_DNA"/>
</dbReference>
<sequence length="82" mass="9059" precursor="true">MSTISVAIAVISVGLFVLSIALAWQAQRMRKQQQHNKAGIIRGQGTSHNHLNQQEDRTEKLGAITLQEDETLSAVHKEAQNL</sequence>
<keyword evidence="4" id="KW-1185">Reference proteome</keyword>
<organism evidence="2 5">
    <name type="scientific">Mycobacteroides salmoniphilum</name>
    <dbReference type="NCBI Taxonomy" id="404941"/>
    <lineage>
        <taxon>Bacteria</taxon>
        <taxon>Bacillati</taxon>
        <taxon>Actinomycetota</taxon>
        <taxon>Actinomycetes</taxon>
        <taxon>Mycobacteriales</taxon>
        <taxon>Mycobacteriaceae</taxon>
        <taxon>Mycobacteroides</taxon>
    </lineage>
</organism>
<dbReference type="Proteomes" id="UP000295685">
    <property type="component" value="Unassembled WGS sequence"/>
</dbReference>
<accession>A0A4R8SJK1</accession>
<dbReference type="EMBL" id="PECM01000010">
    <property type="protein sequence ID" value="TEA01577.1"/>
    <property type="molecule type" value="Genomic_DNA"/>
</dbReference>
<evidence type="ECO:0000313" key="4">
    <source>
        <dbReference type="Proteomes" id="UP000294844"/>
    </source>
</evidence>
<feature type="transmembrane region" description="Helical" evidence="1">
    <location>
        <begin position="6"/>
        <end position="24"/>
    </location>
</feature>
<comment type="caution">
    <text evidence="2">The sequence shown here is derived from an EMBL/GenBank/DDBJ whole genome shotgun (WGS) entry which is preliminary data.</text>
</comment>
<evidence type="ECO:0000256" key="1">
    <source>
        <dbReference type="SAM" id="Phobius"/>
    </source>
</evidence>
<protein>
    <submittedName>
        <fullName evidence="2">Uncharacterized protein</fullName>
    </submittedName>
</protein>
<keyword evidence="1" id="KW-0472">Membrane</keyword>
<dbReference type="RefSeq" id="WP_134144961.1">
    <property type="nucleotide sequence ID" value="NZ_PECK01000002.1"/>
</dbReference>
<keyword evidence="1" id="KW-1133">Transmembrane helix</keyword>
<dbReference type="Proteomes" id="UP000294844">
    <property type="component" value="Unassembled WGS sequence"/>
</dbReference>
<dbReference type="OrthoDB" id="4764348at2"/>
<reference evidence="4 5" key="1">
    <citation type="journal article" date="2019" name="Sci. Rep.">
        <title>Extended insight into the Mycobacterium chelonae-abscessus complex through whole genome sequencing of Mycobacterium salmoniphilum outbreak and Mycobacterium salmoniphilum-like strains.</title>
        <authorList>
            <person name="Behra P.R.K."/>
            <person name="Das S."/>
            <person name="Pettersson B.M.F."/>
            <person name="Shirreff L."/>
            <person name="DuCote T."/>
            <person name="Jacobsson K.G."/>
            <person name="Ennis D.G."/>
            <person name="Kirsebom L.A."/>
        </authorList>
    </citation>
    <scope>NUCLEOTIDE SEQUENCE [LARGE SCALE GENOMIC DNA]</scope>
    <source>
        <strain evidence="3 4">CCUG 60883</strain>
        <strain evidence="2 5">CCUG 60885</strain>
    </source>
</reference>
<dbReference type="AlphaFoldDB" id="A0A4R8SJK1"/>
<evidence type="ECO:0000313" key="2">
    <source>
        <dbReference type="EMBL" id="TDZ97347.1"/>
    </source>
</evidence>
<keyword evidence="1" id="KW-0812">Transmembrane</keyword>
<gene>
    <name evidence="3" type="ORF">CCUG60883_04111</name>
    <name evidence="2" type="ORF">CCUG60885_00891</name>
</gene>